<dbReference type="GO" id="GO:0005737">
    <property type="term" value="C:cytoplasm"/>
    <property type="evidence" value="ECO:0007669"/>
    <property type="project" value="UniProtKB-SubCell"/>
</dbReference>
<evidence type="ECO:0000256" key="3">
    <source>
        <dbReference type="ARBA" id="ARBA00022490"/>
    </source>
</evidence>
<name>A0A1D1ZYD4_AUXPR</name>
<dbReference type="AlphaFoldDB" id="A0A1D1ZYD4"/>
<dbReference type="Gene3D" id="3.90.640.10">
    <property type="entry name" value="Actin, Chain A, domain 4"/>
    <property type="match status" value="1"/>
</dbReference>
<dbReference type="Pfam" id="PF00022">
    <property type="entry name" value="Actin"/>
    <property type="match status" value="1"/>
</dbReference>
<dbReference type="GO" id="GO:0005634">
    <property type="term" value="C:nucleus"/>
    <property type="evidence" value="ECO:0007669"/>
    <property type="project" value="UniProtKB-ARBA"/>
</dbReference>
<proteinExistence type="inferred from homology"/>
<organism evidence="5">
    <name type="scientific">Auxenochlorella protothecoides</name>
    <name type="common">Green microalga</name>
    <name type="synonym">Chlorella protothecoides</name>
    <dbReference type="NCBI Taxonomy" id="3075"/>
    <lineage>
        <taxon>Eukaryota</taxon>
        <taxon>Viridiplantae</taxon>
        <taxon>Chlorophyta</taxon>
        <taxon>core chlorophytes</taxon>
        <taxon>Trebouxiophyceae</taxon>
        <taxon>Chlorellales</taxon>
        <taxon>Chlorellaceae</taxon>
        <taxon>Auxenochlorella</taxon>
    </lineage>
</organism>
<comment type="similarity">
    <text evidence="2">Belongs to the actin family. ARP6 subfamily.</text>
</comment>
<dbReference type="EMBL" id="GDKF01006919">
    <property type="protein sequence ID" value="JAT71703.1"/>
    <property type="molecule type" value="Transcribed_RNA"/>
</dbReference>
<keyword evidence="3" id="KW-0963">Cytoplasm</keyword>
<dbReference type="Gene3D" id="3.30.420.40">
    <property type="match status" value="2"/>
</dbReference>
<comment type="subcellular location">
    <subcellularLocation>
        <location evidence="1">Cytoplasm</location>
    </subcellularLocation>
</comment>
<dbReference type="CDD" id="cd10210">
    <property type="entry name" value="ASKHA_NBD_Arp6"/>
    <property type="match status" value="1"/>
</dbReference>
<evidence type="ECO:0000256" key="2">
    <source>
        <dbReference type="ARBA" id="ARBA00005665"/>
    </source>
</evidence>
<gene>
    <name evidence="5" type="ORF">g.35297</name>
</gene>
<evidence type="ECO:0000256" key="1">
    <source>
        <dbReference type="ARBA" id="ARBA00004496"/>
    </source>
</evidence>
<dbReference type="Gene3D" id="2.30.36.70">
    <property type="entry name" value="Actin, Chain A, domain 2"/>
    <property type="match status" value="1"/>
</dbReference>
<reference evidence="5" key="1">
    <citation type="submission" date="2015-08" db="EMBL/GenBank/DDBJ databases">
        <authorList>
            <person name="Babu N.S."/>
            <person name="Beckwith C.J."/>
            <person name="Beseler K.G."/>
            <person name="Brison A."/>
            <person name="Carone J.V."/>
            <person name="Caskin T.P."/>
            <person name="Diamond M."/>
            <person name="Durham M.E."/>
            <person name="Foxe J.M."/>
            <person name="Go M."/>
            <person name="Henderson B.A."/>
            <person name="Jones I.B."/>
            <person name="McGettigan J.A."/>
            <person name="Micheletti S.J."/>
            <person name="Nasrallah M.E."/>
            <person name="Ortiz D."/>
            <person name="Piller C.R."/>
            <person name="Privatt S.R."/>
            <person name="Schneider S.L."/>
            <person name="Sharp S."/>
            <person name="Smith T.C."/>
            <person name="Stanton J.D."/>
            <person name="Ullery H.E."/>
            <person name="Wilson R.J."/>
            <person name="Serrano M.G."/>
            <person name="Buck G."/>
            <person name="Lee V."/>
            <person name="Wang Y."/>
            <person name="Carvalho R."/>
            <person name="Voegtly L."/>
            <person name="Shi R."/>
            <person name="Duckworth R."/>
            <person name="Johnson A."/>
            <person name="Loviza R."/>
            <person name="Walstead R."/>
            <person name="Shah Z."/>
            <person name="Kiflezghi M."/>
            <person name="Wade K."/>
            <person name="Ball S.L."/>
            <person name="Bradley K.W."/>
            <person name="Asai D.J."/>
            <person name="Bowman C.A."/>
            <person name="Russell D.A."/>
            <person name="Pope W.H."/>
            <person name="Jacobs-Sera D."/>
            <person name="Hendrix R.W."/>
            <person name="Hatfull G.F."/>
        </authorList>
    </citation>
    <scope>NUCLEOTIDE SEQUENCE</scope>
</reference>
<feature type="region of interest" description="Disordered" evidence="4">
    <location>
        <begin position="388"/>
        <end position="412"/>
    </location>
</feature>
<dbReference type="SMART" id="SM00268">
    <property type="entry name" value="ACTIN"/>
    <property type="match status" value="1"/>
</dbReference>
<dbReference type="SUPFAM" id="SSF53067">
    <property type="entry name" value="Actin-like ATPase domain"/>
    <property type="match status" value="2"/>
</dbReference>
<dbReference type="FunFam" id="3.90.640.10:FF:000014">
    <property type="entry name" value="Putative actin-related protein 6"/>
    <property type="match status" value="1"/>
</dbReference>
<accession>A0A1D1ZYD4</accession>
<dbReference type="InterPro" id="IPR004000">
    <property type="entry name" value="Actin"/>
</dbReference>
<evidence type="ECO:0008006" key="6">
    <source>
        <dbReference type="Google" id="ProtNLM"/>
    </source>
</evidence>
<dbReference type="InterPro" id="IPR043129">
    <property type="entry name" value="ATPase_NBD"/>
</dbReference>
<dbReference type="PANTHER" id="PTHR11937">
    <property type="entry name" value="ACTIN"/>
    <property type="match status" value="1"/>
</dbReference>
<evidence type="ECO:0000256" key="4">
    <source>
        <dbReference type="SAM" id="MobiDB-lite"/>
    </source>
</evidence>
<sequence>MSSMAPHQTVVMDNGGCTIKVGLAGDLSSLRMIPNCTAKVKGERQGYIADTVLAFQDVLSLVVRRPIDRGYVVSWDLQRDIWTRVLKHVVGVNASTIRLVLTEPLFNLPALHDTLLQVLFEEIGVQEVFIGPPPVFSLRWHAHCHPGSLANTAGCGLVVDAGFSFTHAVPVFDWRVLQPAVRRIDLGGKALTNHMKALVSYRSINMMEETYLMELIKEQLCFVSQDPQTDLAASRGKASRHRRVYVLPDGVSDKLGHVLDEAGGETMPIQKDTALVVNSERFMVPEAIFHPSGIGLEQAGLAETIAAAVQAAHPTLHGLLYSNVLLTGGTTTCPGFKERLESELRPLVPDDYQLGVFLADDPLTCAWKGAALAAADPASSARFITRAQYQRSTRTTTPTPEPRLEDLWADDE</sequence>
<evidence type="ECO:0000313" key="5">
    <source>
        <dbReference type="EMBL" id="JAT71703.1"/>
    </source>
</evidence>
<protein>
    <recommendedName>
        <fullName evidence="6">Actin-related protein 6</fullName>
    </recommendedName>
</protein>